<feature type="region of interest" description="Disordered" evidence="8">
    <location>
        <begin position="103"/>
        <end position="128"/>
    </location>
</feature>
<dbReference type="InterPro" id="IPR036396">
    <property type="entry name" value="Cyt_P450_sf"/>
</dbReference>
<keyword evidence="3" id="KW-0349">Heme</keyword>
<dbReference type="InterPro" id="IPR050121">
    <property type="entry name" value="Cytochrome_P450_monoxygenase"/>
</dbReference>
<dbReference type="EMBL" id="JAPDRN010000007">
    <property type="protein sequence ID" value="KAJ9643654.1"/>
    <property type="molecule type" value="Genomic_DNA"/>
</dbReference>
<protein>
    <recommendedName>
        <fullName evidence="11">Cytochrome P450</fullName>
    </recommendedName>
</protein>
<keyword evidence="10" id="KW-1185">Reference proteome</keyword>
<dbReference type="GO" id="GO:0005506">
    <property type="term" value="F:iron ion binding"/>
    <property type="evidence" value="ECO:0007669"/>
    <property type="project" value="InterPro"/>
</dbReference>
<comment type="similarity">
    <text evidence="2">Belongs to the cytochrome P450 family.</text>
</comment>
<evidence type="ECO:0000313" key="10">
    <source>
        <dbReference type="Proteomes" id="UP001172681"/>
    </source>
</evidence>
<evidence type="ECO:0000256" key="1">
    <source>
        <dbReference type="ARBA" id="ARBA00001971"/>
    </source>
</evidence>
<evidence type="ECO:0008006" key="11">
    <source>
        <dbReference type="Google" id="ProtNLM"/>
    </source>
</evidence>
<dbReference type="AlphaFoldDB" id="A0AA38YC55"/>
<dbReference type="GO" id="GO:0020037">
    <property type="term" value="F:heme binding"/>
    <property type="evidence" value="ECO:0007669"/>
    <property type="project" value="InterPro"/>
</dbReference>
<dbReference type="PANTHER" id="PTHR24305">
    <property type="entry name" value="CYTOCHROME P450"/>
    <property type="match status" value="1"/>
</dbReference>
<gene>
    <name evidence="9" type="ORF">H2204_001799</name>
</gene>
<dbReference type="GO" id="GO:0016705">
    <property type="term" value="F:oxidoreductase activity, acting on paired donors, with incorporation or reduction of molecular oxygen"/>
    <property type="evidence" value="ECO:0007669"/>
    <property type="project" value="InterPro"/>
</dbReference>
<reference evidence="9" key="1">
    <citation type="submission" date="2022-10" db="EMBL/GenBank/DDBJ databases">
        <title>Culturing micro-colonial fungi from biological soil crusts in the Mojave desert and describing Neophaeococcomyces mojavensis, and introducing the new genera and species Taxawa tesnikishii.</title>
        <authorList>
            <person name="Kurbessoian T."/>
            <person name="Stajich J.E."/>
        </authorList>
    </citation>
    <scope>NUCLEOTIDE SEQUENCE</scope>
    <source>
        <strain evidence="9">TK_35</strain>
    </source>
</reference>
<sequence>MSKVVRVGPDELSYVTEQAWADIYKTRKGGTTNSGKQLQKFMPRPPGFQHGLMDNPFDDEQAVCRKALVAGMNDRSVRMKESTILQKNIGLLIEKMKMKINTSKTWSTRDRPEENHGQGQDDDEEDSKEGEGIIDLANCLECVAMDVIGDFVSGETFGCLDNLELNPLFDKIVNSLKQLAIGCGFESCRLTKPIVRMGKPRFDTVVEIRRRLERREQQQQQQDNHKSEDDILYHVFKDVETSKGLGYKNLAERVAADAITGGFDTIAIAMVGAMYFLVKNPEKMKILRDEIRGTFETDDEITLARVNSLPYLTAVFSETLRLWPPGPETLRRVTNGPGGNIIDGEWVPPNTLVGVYHWTAGRYKGAWTDADEFVPERWFDRDNDISTDKDTKTETNTTNQDNVGGRYKNDKRGVVNSFQLGPRNCPGQSFDVEAASAQEQIPDWSKTKIFGLVAEKRPLTVKLRLRKTEPGGTP</sequence>
<dbReference type="PANTHER" id="PTHR24305:SF29">
    <property type="entry name" value="BENZOATE-PARA-HYDROXYLASE"/>
    <property type="match status" value="1"/>
</dbReference>
<feature type="compositionally biased region" description="Basic and acidic residues" evidence="8">
    <location>
        <begin position="384"/>
        <end position="393"/>
    </location>
</feature>
<evidence type="ECO:0000256" key="4">
    <source>
        <dbReference type="ARBA" id="ARBA00022723"/>
    </source>
</evidence>
<name>A0AA38YC55_9EURO</name>
<keyword evidence="4" id="KW-0479">Metal-binding</keyword>
<keyword evidence="6" id="KW-0408">Iron</keyword>
<dbReference type="Pfam" id="PF00067">
    <property type="entry name" value="p450"/>
    <property type="match status" value="1"/>
</dbReference>
<evidence type="ECO:0000313" key="9">
    <source>
        <dbReference type="EMBL" id="KAJ9643654.1"/>
    </source>
</evidence>
<feature type="compositionally biased region" description="Basic and acidic residues" evidence="8">
    <location>
        <begin position="107"/>
        <end position="116"/>
    </location>
</feature>
<evidence type="ECO:0000256" key="3">
    <source>
        <dbReference type="ARBA" id="ARBA00022617"/>
    </source>
</evidence>
<keyword evidence="5" id="KW-0560">Oxidoreductase</keyword>
<comment type="caution">
    <text evidence="9">The sequence shown here is derived from an EMBL/GenBank/DDBJ whole genome shotgun (WGS) entry which is preliminary data.</text>
</comment>
<feature type="region of interest" description="Disordered" evidence="8">
    <location>
        <begin position="384"/>
        <end position="404"/>
    </location>
</feature>
<keyword evidence="7" id="KW-0503">Monooxygenase</keyword>
<dbReference type="InterPro" id="IPR001128">
    <property type="entry name" value="Cyt_P450"/>
</dbReference>
<evidence type="ECO:0000256" key="8">
    <source>
        <dbReference type="SAM" id="MobiDB-lite"/>
    </source>
</evidence>
<dbReference type="Gene3D" id="1.10.630.10">
    <property type="entry name" value="Cytochrome P450"/>
    <property type="match status" value="1"/>
</dbReference>
<dbReference type="SUPFAM" id="SSF48264">
    <property type="entry name" value="Cytochrome P450"/>
    <property type="match status" value="1"/>
</dbReference>
<dbReference type="Proteomes" id="UP001172681">
    <property type="component" value="Unassembled WGS sequence"/>
</dbReference>
<proteinExistence type="inferred from homology"/>
<dbReference type="GO" id="GO:0004497">
    <property type="term" value="F:monooxygenase activity"/>
    <property type="evidence" value="ECO:0007669"/>
    <property type="project" value="UniProtKB-KW"/>
</dbReference>
<evidence type="ECO:0000256" key="2">
    <source>
        <dbReference type="ARBA" id="ARBA00010617"/>
    </source>
</evidence>
<evidence type="ECO:0000256" key="6">
    <source>
        <dbReference type="ARBA" id="ARBA00023004"/>
    </source>
</evidence>
<comment type="cofactor">
    <cofactor evidence="1">
        <name>heme</name>
        <dbReference type="ChEBI" id="CHEBI:30413"/>
    </cofactor>
</comment>
<evidence type="ECO:0000256" key="7">
    <source>
        <dbReference type="ARBA" id="ARBA00023033"/>
    </source>
</evidence>
<organism evidence="9 10">
    <name type="scientific">Knufia peltigerae</name>
    <dbReference type="NCBI Taxonomy" id="1002370"/>
    <lineage>
        <taxon>Eukaryota</taxon>
        <taxon>Fungi</taxon>
        <taxon>Dikarya</taxon>
        <taxon>Ascomycota</taxon>
        <taxon>Pezizomycotina</taxon>
        <taxon>Eurotiomycetes</taxon>
        <taxon>Chaetothyriomycetidae</taxon>
        <taxon>Chaetothyriales</taxon>
        <taxon>Trichomeriaceae</taxon>
        <taxon>Knufia</taxon>
    </lineage>
</organism>
<evidence type="ECO:0000256" key="5">
    <source>
        <dbReference type="ARBA" id="ARBA00023002"/>
    </source>
</evidence>
<accession>A0AA38YC55</accession>